<dbReference type="AlphaFoldDB" id="A0A9L0SSU4"/>
<name>A0A9L0SSU4_HORSE</name>
<dbReference type="Proteomes" id="UP000002281">
    <property type="component" value="Chromosome 20"/>
</dbReference>
<evidence type="ECO:0000313" key="1">
    <source>
        <dbReference type="Ensembl" id="ENSECAP00000078027.1"/>
    </source>
</evidence>
<reference evidence="1" key="2">
    <citation type="submission" date="2025-08" db="UniProtKB">
        <authorList>
            <consortium name="Ensembl"/>
        </authorList>
    </citation>
    <scope>IDENTIFICATION</scope>
    <source>
        <strain evidence="1">Thoroughbred</strain>
    </source>
</reference>
<protein>
    <submittedName>
        <fullName evidence="1">Uncharacterized protein</fullName>
    </submittedName>
</protein>
<evidence type="ECO:0000313" key="2">
    <source>
        <dbReference type="Proteomes" id="UP000002281"/>
    </source>
</evidence>
<reference evidence="1" key="3">
    <citation type="submission" date="2025-09" db="UniProtKB">
        <authorList>
            <consortium name="Ensembl"/>
        </authorList>
    </citation>
    <scope>IDENTIFICATION</scope>
    <source>
        <strain evidence="1">Thoroughbred</strain>
    </source>
</reference>
<dbReference type="GeneTree" id="ENSGT01090000263320"/>
<sequence>MSVLPNLIHRFNAIPMKISASCFVDFSKLILKFIWRGKRVRITNATLKEKNEAEGLTLLNFKTYCRGWSRGAAVKFTRSASAAWGSLVWILGADLHTA</sequence>
<organism evidence="1 2">
    <name type="scientific">Equus caballus</name>
    <name type="common">Horse</name>
    <dbReference type="NCBI Taxonomy" id="9796"/>
    <lineage>
        <taxon>Eukaryota</taxon>
        <taxon>Metazoa</taxon>
        <taxon>Chordata</taxon>
        <taxon>Craniata</taxon>
        <taxon>Vertebrata</taxon>
        <taxon>Euteleostomi</taxon>
        <taxon>Mammalia</taxon>
        <taxon>Eutheria</taxon>
        <taxon>Laurasiatheria</taxon>
        <taxon>Perissodactyla</taxon>
        <taxon>Equidae</taxon>
        <taxon>Equus</taxon>
    </lineage>
</organism>
<proteinExistence type="predicted"/>
<keyword evidence="2" id="KW-1185">Reference proteome</keyword>
<accession>A0A9L0SSU4</accession>
<reference evidence="1 2" key="1">
    <citation type="journal article" date="2009" name="Science">
        <title>Genome sequence, comparative analysis, and population genetics of the domestic horse.</title>
        <authorList>
            <consortium name="Broad Institute Genome Sequencing Platform"/>
            <consortium name="Broad Institute Whole Genome Assembly Team"/>
            <person name="Wade C.M."/>
            <person name="Giulotto E."/>
            <person name="Sigurdsson S."/>
            <person name="Zoli M."/>
            <person name="Gnerre S."/>
            <person name="Imsland F."/>
            <person name="Lear T.L."/>
            <person name="Adelson D.L."/>
            <person name="Bailey E."/>
            <person name="Bellone R.R."/>
            <person name="Bloecker H."/>
            <person name="Distl O."/>
            <person name="Edgar R.C."/>
            <person name="Garber M."/>
            <person name="Leeb T."/>
            <person name="Mauceli E."/>
            <person name="MacLeod J.N."/>
            <person name="Penedo M.C.T."/>
            <person name="Raison J.M."/>
            <person name="Sharpe T."/>
            <person name="Vogel J."/>
            <person name="Andersson L."/>
            <person name="Antczak D.F."/>
            <person name="Biagi T."/>
            <person name="Binns M.M."/>
            <person name="Chowdhary B.P."/>
            <person name="Coleman S.J."/>
            <person name="Della Valle G."/>
            <person name="Fryc S."/>
            <person name="Guerin G."/>
            <person name="Hasegawa T."/>
            <person name="Hill E.W."/>
            <person name="Jurka J."/>
            <person name="Kiialainen A."/>
            <person name="Lindgren G."/>
            <person name="Liu J."/>
            <person name="Magnani E."/>
            <person name="Mickelson J.R."/>
            <person name="Murray J."/>
            <person name="Nergadze S.G."/>
            <person name="Onofrio R."/>
            <person name="Pedroni S."/>
            <person name="Piras M.F."/>
            <person name="Raudsepp T."/>
            <person name="Rocchi M."/>
            <person name="Roeed K.H."/>
            <person name="Ryder O.A."/>
            <person name="Searle S."/>
            <person name="Skow L."/>
            <person name="Swinburne J.E."/>
            <person name="Syvaenen A.C."/>
            <person name="Tozaki T."/>
            <person name="Valberg S.J."/>
            <person name="Vaudin M."/>
            <person name="White J.R."/>
            <person name="Zody M.C."/>
            <person name="Lander E.S."/>
            <person name="Lindblad-Toh K."/>
        </authorList>
    </citation>
    <scope>NUCLEOTIDE SEQUENCE [LARGE SCALE GENOMIC DNA]</scope>
    <source>
        <strain evidence="1 2">Thoroughbred</strain>
    </source>
</reference>
<dbReference type="Ensembl" id="ENSECAT00000099107.1">
    <property type="protein sequence ID" value="ENSECAP00000078027.1"/>
    <property type="gene ID" value="ENSECAG00000054234.1"/>
</dbReference>